<sequence length="404" mass="45805">MEDHIILYFISFSSAPPPPPPPSLQDGPVISLPFGPLLALLVSSASAIRECFTRNDVVSSDCRESLFSKYIVYNHTTIVTSSHNDHCGNLRRIASVEILSTSSLNKFLEIRKDDVKRMVAGKRYYDKNAADYEEARRFKELIAETAQIGAVGKPANVLPILKWIGNYEKRVRNIAKRMDGFLPGLVDERCNKKEENTMIDHLLSLQKSEPEYYTDEIIKGLVMTFILVGVDISEVTLEWAMSDLLNHPEVLNKAREEIDAQVGEERLIDEADVAKLHYLQKIMRKSLRLHPATPLLIPHMASADGTIGGYDDSFRPERFEKEEKERYKLLPFGLGRRACPWEGFPQRMVSLTLGSMIQCFQWKRMSEEKIDMIEGGGLTMPKAQPLEAMCKVQPMHCSQGFIRG</sequence>
<dbReference type="SUPFAM" id="SSF48264">
    <property type="entry name" value="Cytochrome P450"/>
    <property type="match status" value="1"/>
</dbReference>
<dbReference type="Gene3D" id="1.10.630.10">
    <property type="entry name" value="Cytochrome P450"/>
    <property type="match status" value="1"/>
</dbReference>
<dbReference type="GO" id="GO:0016705">
    <property type="term" value="F:oxidoreductase activity, acting on paired donors, with incorporation or reduction of molecular oxygen"/>
    <property type="evidence" value="ECO:0007669"/>
    <property type="project" value="InterPro"/>
</dbReference>
<accession>A0AAV5IIZ8</accession>
<dbReference type="PANTHER" id="PTHR47947">
    <property type="entry name" value="CYTOCHROME P450 82C3-RELATED"/>
    <property type="match status" value="1"/>
</dbReference>
<evidence type="ECO:0000256" key="5">
    <source>
        <dbReference type="ARBA" id="ARBA00023004"/>
    </source>
</evidence>
<organism evidence="8 9">
    <name type="scientific">Rubroshorea leprosula</name>
    <dbReference type="NCBI Taxonomy" id="152421"/>
    <lineage>
        <taxon>Eukaryota</taxon>
        <taxon>Viridiplantae</taxon>
        <taxon>Streptophyta</taxon>
        <taxon>Embryophyta</taxon>
        <taxon>Tracheophyta</taxon>
        <taxon>Spermatophyta</taxon>
        <taxon>Magnoliopsida</taxon>
        <taxon>eudicotyledons</taxon>
        <taxon>Gunneridae</taxon>
        <taxon>Pentapetalae</taxon>
        <taxon>rosids</taxon>
        <taxon>malvids</taxon>
        <taxon>Malvales</taxon>
        <taxon>Dipterocarpaceae</taxon>
        <taxon>Rubroshorea</taxon>
    </lineage>
</organism>
<comment type="caution">
    <text evidence="8">The sequence shown here is derived from an EMBL/GenBank/DDBJ whole genome shotgun (WGS) entry which is preliminary data.</text>
</comment>
<evidence type="ECO:0000256" key="1">
    <source>
        <dbReference type="ARBA" id="ARBA00010617"/>
    </source>
</evidence>
<dbReference type="InterPro" id="IPR050651">
    <property type="entry name" value="Plant_Cytochrome_P450_Monoox"/>
</dbReference>
<dbReference type="Proteomes" id="UP001054252">
    <property type="component" value="Unassembled WGS sequence"/>
</dbReference>
<dbReference type="PRINTS" id="PR00385">
    <property type="entry name" value="P450"/>
</dbReference>
<comment type="cofactor">
    <cofactor evidence="7">
        <name>heme</name>
        <dbReference type="ChEBI" id="CHEBI:30413"/>
    </cofactor>
</comment>
<evidence type="ECO:0008006" key="10">
    <source>
        <dbReference type="Google" id="ProtNLM"/>
    </source>
</evidence>
<protein>
    <recommendedName>
        <fullName evidence="10">Cytochrome P450</fullName>
    </recommendedName>
</protein>
<dbReference type="InterPro" id="IPR001128">
    <property type="entry name" value="Cyt_P450"/>
</dbReference>
<keyword evidence="2 7" id="KW-0349">Heme</keyword>
<dbReference type="AlphaFoldDB" id="A0AAV5IIZ8"/>
<dbReference type="PRINTS" id="PR00463">
    <property type="entry name" value="EP450I"/>
</dbReference>
<evidence type="ECO:0000256" key="2">
    <source>
        <dbReference type="ARBA" id="ARBA00022617"/>
    </source>
</evidence>
<dbReference type="EMBL" id="BPVZ01000011">
    <property type="protein sequence ID" value="GKU97641.1"/>
    <property type="molecule type" value="Genomic_DNA"/>
</dbReference>
<evidence type="ECO:0000256" key="6">
    <source>
        <dbReference type="ARBA" id="ARBA00023033"/>
    </source>
</evidence>
<dbReference type="InterPro" id="IPR036396">
    <property type="entry name" value="Cyt_P450_sf"/>
</dbReference>
<gene>
    <name evidence="8" type="ORF">SLEP1_g10761</name>
</gene>
<proteinExistence type="inferred from homology"/>
<keyword evidence="4" id="KW-0560">Oxidoreductase</keyword>
<dbReference type="GO" id="GO:0005506">
    <property type="term" value="F:iron ion binding"/>
    <property type="evidence" value="ECO:0007669"/>
    <property type="project" value="InterPro"/>
</dbReference>
<evidence type="ECO:0000256" key="3">
    <source>
        <dbReference type="ARBA" id="ARBA00022723"/>
    </source>
</evidence>
<evidence type="ECO:0000313" key="9">
    <source>
        <dbReference type="Proteomes" id="UP001054252"/>
    </source>
</evidence>
<dbReference type="GO" id="GO:0020037">
    <property type="term" value="F:heme binding"/>
    <property type="evidence" value="ECO:0007669"/>
    <property type="project" value="InterPro"/>
</dbReference>
<dbReference type="Pfam" id="PF00067">
    <property type="entry name" value="p450"/>
    <property type="match status" value="2"/>
</dbReference>
<keyword evidence="3 7" id="KW-0479">Metal-binding</keyword>
<evidence type="ECO:0000313" key="8">
    <source>
        <dbReference type="EMBL" id="GKU97641.1"/>
    </source>
</evidence>
<comment type="similarity">
    <text evidence="1">Belongs to the cytochrome P450 family.</text>
</comment>
<reference evidence="8 9" key="1">
    <citation type="journal article" date="2021" name="Commun. Biol.">
        <title>The genome of Shorea leprosula (Dipterocarpaceae) highlights the ecological relevance of drought in aseasonal tropical rainforests.</title>
        <authorList>
            <person name="Ng K.K.S."/>
            <person name="Kobayashi M.J."/>
            <person name="Fawcett J.A."/>
            <person name="Hatakeyama M."/>
            <person name="Paape T."/>
            <person name="Ng C.H."/>
            <person name="Ang C.C."/>
            <person name="Tnah L.H."/>
            <person name="Lee C.T."/>
            <person name="Nishiyama T."/>
            <person name="Sese J."/>
            <person name="O'Brien M.J."/>
            <person name="Copetti D."/>
            <person name="Mohd Noor M.I."/>
            <person name="Ong R.C."/>
            <person name="Putra M."/>
            <person name="Sireger I.Z."/>
            <person name="Indrioko S."/>
            <person name="Kosugi Y."/>
            <person name="Izuno A."/>
            <person name="Isagi Y."/>
            <person name="Lee S.L."/>
            <person name="Shimizu K.K."/>
        </authorList>
    </citation>
    <scope>NUCLEOTIDE SEQUENCE [LARGE SCALE GENOMIC DNA]</scope>
    <source>
        <strain evidence="8">214</strain>
    </source>
</reference>
<evidence type="ECO:0000256" key="4">
    <source>
        <dbReference type="ARBA" id="ARBA00023002"/>
    </source>
</evidence>
<name>A0AAV5IIZ8_9ROSI</name>
<dbReference type="InterPro" id="IPR002401">
    <property type="entry name" value="Cyt_P450_E_grp-I"/>
</dbReference>
<dbReference type="GO" id="GO:0004497">
    <property type="term" value="F:monooxygenase activity"/>
    <property type="evidence" value="ECO:0007669"/>
    <property type="project" value="UniProtKB-KW"/>
</dbReference>
<dbReference type="PANTHER" id="PTHR47947:SF24">
    <property type="entry name" value="ISOFLAVONE 2'-HYDROXYLASE-LIKE"/>
    <property type="match status" value="1"/>
</dbReference>
<evidence type="ECO:0000256" key="7">
    <source>
        <dbReference type="PIRSR" id="PIRSR602401-1"/>
    </source>
</evidence>
<keyword evidence="5 7" id="KW-0408">Iron</keyword>
<keyword evidence="9" id="KW-1185">Reference proteome</keyword>
<keyword evidence="6" id="KW-0503">Monooxygenase</keyword>
<feature type="binding site" description="axial binding residue" evidence="7">
    <location>
        <position position="339"/>
    </location>
    <ligand>
        <name>heme</name>
        <dbReference type="ChEBI" id="CHEBI:30413"/>
    </ligand>
    <ligandPart>
        <name>Fe</name>
        <dbReference type="ChEBI" id="CHEBI:18248"/>
    </ligandPart>
</feature>